<name>A0A498I2G2_MALDO</name>
<evidence type="ECO:0000313" key="9">
    <source>
        <dbReference type="Proteomes" id="UP000290289"/>
    </source>
</evidence>
<evidence type="ECO:0000256" key="7">
    <source>
        <dbReference type="SAM" id="MobiDB-lite"/>
    </source>
</evidence>
<feature type="region of interest" description="Disordered" evidence="7">
    <location>
        <begin position="817"/>
        <end position="859"/>
    </location>
</feature>
<dbReference type="GO" id="GO:0030154">
    <property type="term" value="P:cell differentiation"/>
    <property type="evidence" value="ECO:0007669"/>
    <property type="project" value="UniProtKB-KW"/>
</dbReference>
<sequence>MEEIASKLKKDLDDHVDSVRVSLHAAFVGLLEREKEIGSRFAVLEAKESEFESAMVVKGRELQDIVREVEEGKSQLQSIKLSFEKYSVEEGKLGELQKLVKGKEMEYYNMQQRLKQLSKEIELKEREKEIRFAVLEAKDSELDSALAAKGREFEELVQEVEEGTSLLQSIKLSFDKYSVEEGRLGELQKLVKGKEMEYYKTQHRMKELSKEIESKERQLNAVRGKVADQWKEFDLRDDEIRAKQILIEEYDKEVKSREHKLGLIEKLIVEKTNVVQLKMKDLCELQKSVGVWDCKLELELKRRVVKVEKQFESKADELNLIDRRVNDCLNESQLKEKNLDSHEKHLDSIDKLIQESVRRLEQKTKELVLKQQEFEKSKEEHIRTTKSKEKTDIHHTQVKIEQSGDIPDNIAVPPFCATNNSRIIRDGRSLQFFMNDYFRRTDSVSIQVSACLQLSSDPAKLVLDAMQGFYPSNSTVENREFDFDLSVIRRSCIHLLKEVKKVSPQISEKVRAEAKKLAGEWRAKMTVAAENWLEVLGFLWLVMAYDLNSISDREELQSLINIAADHEKLSDELYGILDTTDNTPASSNLCSFIKTDKPESLLGKNASTCSSPNLELTATTDARNFQGLSNEHSSGNHSIQNEFLQIDKLFSVLNGDELVNYLGLISQNKQALEYIWSSGCGDKIPAYLEQFDENPSIFTLCAADSIPTLIEWGQRIEAVRVICTFNLIDEFPPGPLLKEHVEIARKCSQSLISKTKLLGDEIKVVDEEIADLRAVIECIKDYDLESEYSPRAIETKIAQLQKQKDELIHKRLAPCHKVKQPRKKKNKRTAKFQAQQLKSKRQRASISASPPYPIPNPTPGYVSPSYLPYENSGHPWKRHRAEISAAAPHPVPPLSYLPLSYLPYENIRHPRQFGMAANDVGISTGTRYHCDELEHLERVVPSIHPRRRTWM</sequence>
<evidence type="ECO:0000256" key="1">
    <source>
        <dbReference type="ARBA" id="ARBA00008956"/>
    </source>
</evidence>
<feature type="coiled-coil region" evidence="6">
    <location>
        <begin position="198"/>
        <end position="225"/>
    </location>
</feature>
<evidence type="ECO:0000313" key="8">
    <source>
        <dbReference type="EMBL" id="RXH76195.1"/>
    </source>
</evidence>
<dbReference type="PANTHER" id="PTHR31791">
    <property type="entry name" value="FRIGIDA-LIKE PROTEIN 3-RELATED"/>
    <property type="match status" value="1"/>
</dbReference>
<keyword evidence="9" id="KW-1185">Reference proteome</keyword>
<keyword evidence="6" id="KW-0175">Coiled coil</keyword>
<feature type="coiled-coil region" evidence="6">
    <location>
        <begin position="100"/>
        <end position="127"/>
    </location>
</feature>
<dbReference type="STRING" id="3750.A0A498I2G2"/>
<dbReference type="GO" id="GO:0009908">
    <property type="term" value="P:flower development"/>
    <property type="evidence" value="ECO:0007669"/>
    <property type="project" value="UniProtKB-KW"/>
</dbReference>
<dbReference type="Proteomes" id="UP000290289">
    <property type="component" value="Chromosome 14"/>
</dbReference>
<accession>A0A498I2G2</accession>
<dbReference type="InterPro" id="IPR012474">
    <property type="entry name" value="Frigida"/>
</dbReference>
<dbReference type="AlphaFoldDB" id="A0A498I2G2"/>
<keyword evidence="4 5" id="KW-0287">Flowering</keyword>
<feature type="coiled-coil region" evidence="6">
    <location>
        <begin position="353"/>
        <end position="380"/>
    </location>
</feature>
<feature type="compositionally biased region" description="Basic residues" evidence="7">
    <location>
        <begin position="817"/>
        <end position="830"/>
    </location>
</feature>
<gene>
    <name evidence="8" type="ORF">DVH24_019083</name>
</gene>
<keyword evidence="2 5" id="KW-0217">Developmental protein</keyword>
<evidence type="ECO:0000256" key="6">
    <source>
        <dbReference type="SAM" id="Coils"/>
    </source>
</evidence>
<proteinExistence type="inferred from homology"/>
<dbReference type="PANTHER" id="PTHR31791:SF70">
    <property type="entry name" value="FRIGIDA-LIKE PROTEIN"/>
    <property type="match status" value="1"/>
</dbReference>
<keyword evidence="3 5" id="KW-0221">Differentiation</keyword>
<evidence type="ECO:0000256" key="5">
    <source>
        <dbReference type="RuleBase" id="RU364012"/>
    </source>
</evidence>
<dbReference type="EMBL" id="RDQH01000340">
    <property type="protein sequence ID" value="RXH76195.1"/>
    <property type="molecule type" value="Genomic_DNA"/>
</dbReference>
<comment type="caution">
    <text evidence="8">The sequence shown here is derived from an EMBL/GenBank/DDBJ whole genome shotgun (WGS) entry which is preliminary data.</text>
</comment>
<dbReference type="Pfam" id="PF07899">
    <property type="entry name" value="Frigida"/>
    <property type="match status" value="2"/>
</dbReference>
<evidence type="ECO:0000256" key="2">
    <source>
        <dbReference type="ARBA" id="ARBA00022473"/>
    </source>
</evidence>
<comment type="similarity">
    <text evidence="1 5">Belongs to the Frigida family.</text>
</comment>
<protein>
    <recommendedName>
        <fullName evidence="5">FRIGIDA-like protein</fullName>
    </recommendedName>
</protein>
<evidence type="ECO:0000256" key="3">
    <source>
        <dbReference type="ARBA" id="ARBA00022782"/>
    </source>
</evidence>
<evidence type="ECO:0000256" key="4">
    <source>
        <dbReference type="ARBA" id="ARBA00023089"/>
    </source>
</evidence>
<reference evidence="8 9" key="1">
    <citation type="submission" date="2018-10" db="EMBL/GenBank/DDBJ databases">
        <title>A high-quality apple genome assembly.</title>
        <authorList>
            <person name="Hu J."/>
        </authorList>
    </citation>
    <scope>NUCLEOTIDE SEQUENCE [LARGE SCALE GENOMIC DNA]</scope>
    <source>
        <strain evidence="9">cv. HFTH1</strain>
        <tissue evidence="8">Young leaf</tissue>
    </source>
</reference>
<organism evidence="8 9">
    <name type="scientific">Malus domestica</name>
    <name type="common">Apple</name>
    <name type="synonym">Pyrus malus</name>
    <dbReference type="NCBI Taxonomy" id="3750"/>
    <lineage>
        <taxon>Eukaryota</taxon>
        <taxon>Viridiplantae</taxon>
        <taxon>Streptophyta</taxon>
        <taxon>Embryophyta</taxon>
        <taxon>Tracheophyta</taxon>
        <taxon>Spermatophyta</taxon>
        <taxon>Magnoliopsida</taxon>
        <taxon>eudicotyledons</taxon>
        <taxon>Gunneridae</taxon>
        <taxon>Pentapetalae</taxon>
        <taxon>rosids</taxon>
        <taxon>fabids</taxon>
        <taxon>Rosales</taxon>
        <taxon>Rosaceae</taxon>
        <taxon>Amygdaloideae</taxon>
        <taxon>Maleae</taxon>
        <taxon>Malus</taxon>
    </lineage>
</organism>